<dbReference type="KEGG" id="ehx:EMIHUDRAFT_350201"/>
<dbReference type="RefSeq" id="XP_005767031.1">
    <property type="nucleotide sequence ID" value="XM_005766974.1"/>
</dbReference>
<organism evidence="2 3">
    <name type="scientific">Emiliania huxleyi (strain CCMP1516)</name>
    <dbReference type="NCBI Taxonomy" id="280463"/>
    <lineage>
        <taxon>Eukaryota</taxon>
        <taxon>Haptista</taxon>
        <taxon>Haptophyta</taxon>
        <taxon>Prymnesiophyceae</taxon>
        <taxon>Isochrysidales</taxon>
        <taxon>Noelaerhabdaceae</taxon>
        <taxon>Emiliania</taxon>
    </lineage>
</organism>
<dbReference type="EnsemblProtists" id="EOD15219">
    <property type="protein sequence ID" value="EOD15219"/>
    <property type="gene ID" value="EMIHUDRAFT_370733"/>
</dbReference>
<dbReference type="HOGENOM" id="CLU_2188947_0_0_1"/>
<dbReference type="AlphaFoldDB" id="A0A0D3IVD4"/>
<dbReference type="KEGG" id="ehx:EMIHUDRAFT_370733"/>
<dbReference type="RefSeq" id="XP_005767648.1">
    <property type="nucleotide sequence ID" value="XM_005767591.1"/>
</dbReference>
<dbReference type="Proteomes" id="UP000013827">
    <property type="component" value="Unassembled WGS sequence"/>
</dbReference>
<keyword evidence="3" id="KW-1185">Reference proteome</keyword>
<accession>A0A0D3IVD4</accession>
<evidence type="ECO:0000313" key="2">
    <source>
        <dbReference type="EnsemblProtists" id="EOD15219"/>
    </source>
</evidence>
<evidence type="ECO:0000256" key="1">
    <source>
        <dbReference type="SAM" id="MobiDB-lite"/>
    </source>
</evidence>
<reference evidence="3" key="1">
    <citation type="journal article" date="2013" name="Nature">
        <title>Pan genome of the phytoplankton Emiliania underpins its global distribution.</title>
        <authorList>
            <person name="Read B.A."/>
            <person name="Kegel J."/>
            <person name="Klute M.J."/>
            <person name="Kuo A."/>
            <person name="Lefebvre S.C."/>
            <person name="Maumus F."/>
            <person name="Mayer C."/>
            <person name="Miller J."/>
            <person name="Monier A."/>
            <person name="Salamov A."/>
            <person name="Young J."/>
            <person name="Aguilar M."/>
            <person name="Claverie J.M."/>
            <person name="Frickenhaus S."/>
            <person name="Gonzalez K."/>
            <person name="Herman E.K."/>
            <person name="Lin Y.C."/>
            <person name="Napier J."/>
            <person name="Ogata H."/>
            <person name="Sarno A.F."/>
            <person name="Shmutz J."/>
            <person name="Schroeder D."/>
            <person name="de Vargas C."/>
            <person name="Verret F."/>
            <person name="von Dassow P."/>
            <person name="Valentin K."/>
            <person name="Van de Peer Y."/>
            <person name="Wheeler G."/>
            <person name="Dacks J.B."/>
            <person name="Delwiche C.F."/>
            <person name="Dyhrman S.T."/>
            <person name="Glockner G."/>
            <person name="John U."/>
            <person name="Richards T."/>
            <person name="Worden A.Z."/>
            <person name="Zhang X."/>
            <person name="Grigoriev I.V."/>
            <person name="Allen A.E."/>
            <person name="Bidle K."/>
            <person name="Borodovsky M."/>
            <person name="Bowler C."/>
            <person name="Brownlee C."/>
            <person name="Cock J.M."/>
            <person name="Elias M."/>
            <person name="Gladyshev V.N."/>
            <person name="Groth M."/>
            <person name="Guda C."/>
            <person name="Hadaegh A."/>
            <person name="Iglesias-Rodriguez M.D."/>
            <person name="Jenkins J."/>
            <person name="Jones B.M."/>
            <person name="Lawson T."/>
            <person name="Leese F."/>
            <person name="Lindquist E."/>
            <person name="Lobanov A."/>
            <person name="Lomsadze A."/>
            <person name="Malik S.B."/>
            <person name="Marsh M.E."/>
            <person name="Mackinder L."/>
            <person name="Mock T."/>
            <person name="Mueller-Roeber B."/>
            <person name="Pagarete A."/>
            <person name="Parker M."/>
            <person name="Probert I."/>
            <person name="Quesneville H."/>
            <person name="Raines C."/>
            <person name="Rensing S.A."/>
            <person name="Riano-Pachon D.M."/>
            <person name="Richier S."/>
            <person name="Rokitta S."/>
            <person name="Shiraiwa Y."/>
            <person name="Soanes D.M."/>
            <person name="van der Giezen M."/>
            <person name="Wahlund T.M."/>
            <person name="Williams B."/>
            <person name="Wilson W."/>
            <person name="Wolfe G."/>
            <person name="Wurch L.L."/>
        </authorList>
    </citation>
    <scope>NUCLEOTIDE SEQUENCE</scope>
</reference>
<feature type="region of interest" description="Disordered" evidence="1">
    <location>
        <begin position="1"/>
        <end position="23"/>
    </location>
</feature>
<dbReference type="EnsemblProtists" id="EOD14602">
    <property type="protein sequence ID" value="EOD14602"/>
    <property type="gene ID" value="EMIHUDRAFT_350201"/>
</dbReference>
<name>A0A0D3IVD4_EMIH1</name>
<evidence type="ECO:0000313" key="3">
    <source>
        <dbReference type="Proteomes" id="UP000013827"/>
    </source>
</evidence>
<dbReference type="PaxDb" id="2903-EOD14602"/>
<proteinExistence type="predicted"/>
<dbReference type="GeneID" id="17261368"/>
<dbReference type="GeneID" id="17260887"/>
<feature type="region of interest" description="Disordered" evidence="1">
    <location>
        <begin position="42"/>
        <end position="62"/>
    </location>
</feature>
<protein>
    <submittedName>
        <fullName evidence="2">Uncharacterized protein</fullName>
    </submittedName>
</protein>
<sequence length="109" mass="11203">MHASRPAEARTAPSPTNASADTPPACVVEPCSLCFGGGLNGPAGRSPHTMIEPSTPPEARTPAAEKVRQVMRVGWKPCSPQLSGVPAPTSQMTISLLAHPEASRLLPGA</sequence>
<reference evidence="2" key="2">
    <citation type="submission" date="2024-10" db="UniProtKB">
        <authorList>
            <consortium name="EnsemblProtists"/>
        </authorList>
    </citation>
    <scope>IDENTIFICATION</scope>
</reference>